<dbReference type="InterPro" id="IPR003737">
    <property type="entry name" value="GlcNAc_PI_deacetylase-related"/>
</dbReference>
<accession>A0A0G0MVE4</accession>
<evidence type="ECO:0000313" key="2">
    <source>
        <dbReference type="Proteomes" id="UP000033935"/>
    </source>
</evidence>
<dbReference type="EMBL" id="LBWG01000008">
    <property type="protein sequence ID" value="KKR04416.1"/>
    <property type="molecule type" value="Genomic_DNA"/>
</dbReference>
<protein>
    <recommendedName>
        <fullName evidence="3">LmbE family protein</fullName>
    </recommendedName>
</protein>
<dbReference type="GO" id="GO:0016811">
    <property type="term" value="F:hydrolase activity, acting on carbon-nitrogen (but not peptide) bonds, in linear amides"/>
    <property type="evidence" value="ECO:0007669"/>
    <property type="project" value="TreeGrafter"/>
</dbReference>
<dbReference type="InterPro" id="IPR024078">
    <property type="entry name" value="LmbE-like_dom_sf"/>
</dbReference>
<reference evidence="1 2" key="1">
    <citation type="journal article" date="2015" name="Nature">
        <title>rRNA introns, odd ribosomes, and small enigmatic genomes across a large radiation of phyla.</title>
        <authorList>
            <person name="Brown C.T."/>
            <person name="Hug L.A."/>
            <person name="Thomas B.C."/>
            <person name="Sharon I."/>
            <person name="Castelle C.J."/>
            <person name="Singh A."/>
            <person name="Wilkins M.J."/>
            <person name="Williams K.H."/>
            <person name="Banfield J.F."/>
        </authorList>
    </citation>
    <scope>NUCLEOTIDE SEQUENCE [LARGE SCALE GENOMIC DNA]</scope>
</reference>
<gene>
    <name evidence="1" type="ORF">UT30_C0008G0038</name>
</gene>
<comment type="caution">
    <text evidence="1">The sequence shown here is derived from an EMBL/GenBank/DDBJ whole genome shotgun (WGS) entry which is preliminary data.</text>
</comment>
<dbReference type="Pfam" id="PF02585">
    <property type="entry name" value="PIG-L"/>
    <property type="match status" value="1"/>
</dbReference>
<name>A0A0G0MVE4_9BACT</name>
<dbReference type="Proteomes" id="UP000033935">
    <property type="component" value="Unassembled WGS sequence"/>
</dbReference>
<dbReference type="SUPFAM" id="SSF102588">
    <property type="entry name" value="LmbE-like"/>
    <property type="match status" value="1"/>
</dbReference>
<proteinExistence type="predicted"/>
<evidence type="ECO:0008006" key="3">
    <source>
        <dbReference type="Google" id="ProtNLM"/>
    </source>
</evidence>
<organism evidence="1 2">
    <name type="scientific">Candidatus Uhrbacteria bacterium GW2011_GWF2_39_13</name>
    <dbReference type="NCBI Taxonomy" id="1618995"/>
    <lineage>
        <taxon>Bacteria</taxon>
        <taxon>Candidatus Uhriibacteriota</taxon>
    </lineage>
</organism>
<sequence>MDVVQEIRLMSIMAHQDDFEFTAAGTFALMRKHYGDKVRIKILTTTRGASGHHQMNTEETFRRRDAEARRSAETIGAEYECLKCLDGNHVEAQFFPDRNALGGLWNAIRKFRPDYIFCPPVINNPLAGIHVDHYNTAVAVRMLGYQLTVPHAYPVTGDAVAERVDFPLIINVDDMYARENEWHFCIDVSEVYDKKKVPMALCHESQIFEWLPWNANIQPPTTEQFKENFINRHLNINKRYGLNDGIMREFFRITGWSRKSLPKDFKTIFQRMSLSDVGKEVLENG</sequence>
<dbReference type="PANTHER" id="PTHR12993:SF11">
    <property type="entry name" value="N-ACETYLGLUCOSAMINYL-PHOSPHATIDYLINOSITOL DE-N-ACETYLASE"/>
    <property type="match status" value="1"/>
</dbReference>
<dbReference type="PANTHER" id="PTHR12993">
    <property type="entry name" value="N-ACETYLGLUCOSAMINYL-PHOSPHATIDYLINOSITOL DE-N-ACETYLASE-RELATED"/>
    <property type="match status" value="1"/>
</dbReference>
<dbReference type="Gene3D" id="3.40.50.10320">
    <property type="entry name" value="LmbE-like"/>
    <property type="match status" value="1"/>
</dbReference>
<evidence type="ECO:0000313" key="1">
    <source>
        <dbReference type="EMBL" id="KKR04416.1"/>
    </source>
</evidence>
<dbReference type="AlphaFoldDB" id="A0A0G0MVE4"/>